<keyword evidence="6" id="KW-0325">Glycoprotein</keyword>
<dbReference type="InterPro" id="IPR019609">
    <property type="entry name" value="Variant_surf_glycoprt_trypan_C"/>
</dbReference>
<feature type="domain" description="Trypanosome variant surface glycoprotein C-terminal" evidence="10">
    <location>
        <begin position="421"/>
        <end position="505"/>
    </location>
</feature>
<dbReference type="Pfam" id="PF00913">
    <property type="entry name" value="Trypan_glycop"/>
    <property type="match status" value="1"/>
</dbReference>
<proteinExistence type="predicted"/>
<evidence type="ECO:0000259" key="9">
    <source>
        <dbReference type="Pfam" id="PF00913"/>
    </source>
</evidence>
<evidence type="ECO:0000256" key="5">
    <source>
        <dbReference type="ARBA" id="ARBA00023136"/>
    </source>
</evidence>
<evidence type="ECO:0000313" key="11">
    <source>
        <dbReference type="EMBL" id="APD74680.1"/>
    </source>
</evidence>
<comment type="subcellular location">
    <subcellularLocation>
        <location evidence="2">Cell membrane</location>
        <topology evidence="2">Lipid-anchor</topology>
        <topology evidence="2">GPI-anchor</topology>
    </subcellularLocation>
</comment>
<dbReference type="VEuPathDB" id="TriTrypDB:Tb427_000207900"/>
<evidence type="ECO:0000256" key="8">
    <source>
        <dbReference type="SAM" id="MobiDB-lite"/>
    </source>
</evidence>
<dbReference type="InterPro" id="IPR027446">
    <property type="entry name" value="VSG_C_dom_sf"/>
</dbReference>
<dbReference type="SUPFAM" id="SSF58087">
    <property type="entry name" value="Variant surface glycoprotein (N-terminal domain)"/>
    <property type="match status" value="1"/>
</dbReference>
<evidence type="ECO:0000256" key="4">
    <source>
        <dbReference type="ARBA" id="ARBA00022622"/>
    </source>
</evidence>
<feature type="domain" description="Trypanosome variant surface glycoprotein A-type N-terminal" evidence="9">
    <location>
        <begin position="23"/>
        <end position="391"/>
    </location>
</feature>
<evidence type="ECO:0000256" key="3">
    <source>
        <dbReference type="ARBA" id="ARBA00022475"/>
    </source>
</evidence>
<dbReference type="GO" id="GO:0005886">
    <property type="term" value="C:plasma membrane"/>
    <property type="evidence" value="ECO:0007669"/>
    <property type="project" value="UniProtKB-SubCell"/>
</dbReference>
<evidence type="ECO:0000256" key="1">
    <source>
        <dbReference type="ARBA" id="ARBA00002523"/>
    </source>
</evidence>
<dbReference type="AlphaFoldDB" id="A0A1J0RA50"/>
<keyword evidence="4" id="KW-0336">GPI-anchor</keyword>
<feature type="compositionally biased region" description="Basic and acidic residues" evidence="8">
    <location>
        <begin position="450"/>
        <end position="501"/>
    </location>
</feature>
<feature type="region of interest" description="Disordered" evidence="8">
    <location>
        <begin position="450"/>
        <end position="507"/>
    </location>
</feature>
<dbReference type="VEuPathDB" id="TriTrypDB:Tb11.v5.0599"/>
<dbReference type="InterPro" id="IPR001812">
    <property type="entry name" value="Trypano_VSG_A_N_dom"/>
</dbReference>
<dbReference type="GO" id="GO:0098552">
    <property type="term" value="C:side of membrane"/>
    <property type="evidence" value="ECO:0007669"/>
    <property type="project" value="UniProtKB-KW"/>
</dbReference>
<organism evidence="11">
    <name type="scientific">Trypanosoma brucei</name>
    <dbReference type="NCBI Taxonomy" id="5691"/>
    <lineage>
        <taxon>Eukaryota</taxon>
        <taxon>Discoba</taxon>
        <taxon>Euglenozoa</taxon>
        <taxon>Kinetoplastea</taxon>
        <taxon>Metakinetoplastina</taxon>
        <taxon>Trypanosomatida</taxon>
        <taxon>Trypanosomatidae</taxon>
        <taxon>Trypanosoma</taxon>
    </lineage>
</organism>
<dbReference type="Gene3D" id="3.90.150.10">
    <property type="entry name" value="Variant Surface Glycoprotein, subunit A domain 1"/>
    <property type="match status" value="1"/>
</dbReference>
<dbReference type="EMBL" id="KX700724">
    <property type="protein sequence ID" value="APD74680.1"/>
    <property type="molecule type" value="Genomic_DNA"/>
</dbReference>
<evidence type="ECO:0000256" key="6">
    <source>
        <dbReference type="ARBA" id="ARBA00023180"/>
    </source>
</evidence>
<dbReference type="GO" id="GO:0042783">
    <property type="term" value="P:symbiont-mediated evasion of host immune response"/>
    <property type="evidence" value="ECO:0007669"/>
    <property type="project" value="InterPro"/>
</dbReference>
<evidence type="ECO:0000256" key="7">
    <source>
        <dbReference type="ARBA" id="ARBA00023288"/>
    </source>
</evidence>
<dbReference type="VEuPathDB" id="TriTrypDB:Tb1125.Tb09.v4.0136"/>
<name>A0A1J0RA50_9TRYP</name>
<protein>
    <submittedName>
        <fullName evidence="11">Variant surface glycoprotein 1125.4149</fullName>
    </submittedName>
</protein>
<reference evidence="11" key="1">
    <citation type="submission" date="2016-08" db="EMBL/GenBank/DDBJ databases">
        <title>VSG repertoire of Trypanosoma brucei EATRO 1125.</title>
        <authorList>
            <person name="Cross G.A."/>
        </authorList>
    </citation>
    <scope>NUCLEOTIDE SEQUENCE</scope>
    <source>
        <strain evidence="11">EATRO 1125</strain>
    </source>
</reference>
<sequence length="507" mass="54843">MTRTKEQDTNRLVVKVRFLASLTILLGIIAVRRADAVAAGAIKKKNWEEFCDTSKYLDKIQQLALQRLNNRRQSIRDLQAALLKLQIYVEKKGGGHLATELLEIAELYATKLNKLTQTTAYTEAAKMLTAVRDAARLQGAINEFMSFAAGVASSSKGCLNTANSGTTIIRSRSALDTAHPSCKLTTGQITPGTAEPTKLTATGYKIDNRGNGHTNTITADDTGCDLNSAESNSNLLDDGSQDDITTPPFLAGGFLTVGASGIEQTDAASATALASNRPLMHAAHAAVAATANPPPAFTLPDLKSLATDEDFTPIARRLFLDKAANDASSDDSIAGKLTAAYTDQTTYDKKLKTNINKEEIPKRISGDENNPKNLGTINDIAQLYRIFFYYKETNAKALESKITQLQKTINKEASKTPEKICNDIGDENESKCNTTKGCIYNKTGEENKKCTLSEGGKKEAAKEAERAEASQEKKTDSKCSDKKTEGDCKDGCNWDGKECKDSGFSFQ</sequence>
<dbReference type="SUPFAM" id="SSF118251">
    <property type="entry name" value="Variant surface glycoprotein MITAT 1.2, VSG 221, C-terminal domain"/>
    <property type="match status" value="1"/>
</dbReference>
<keyword evidence="7" id="KW-0449">Lipoprotein</keyword>
<accession>A0A1J0RA50</accession>
<keyword evidence="5" id="KW-0472">Membrane</keyword>
<evidence type="ECO:0000259" key="10">
    <source>
        <dbReference type="Pfam" id="PF10659"/>
    </source>
</evidence>
<keyword evidence="3" id="KW-1003">Cell membrane</keyword>
<comment type="function">
    <text evidence="1">VSG forms a coat on the surface of the parasite. The trypanosome evades the immune response of the host by expressing a series of antigenically distinct VSGs from an estimated 1000 VSG genes.</text>
</comment>
<dbReference type="Gene3D" id="1.10.470.10">
    <property type="entry name" value="Variant Surface Glycoprotein, subunit A, domain 2"/>
    <property type="match status" value="1"/>
</dbReference>
<evidence type="ECO:0000256" key="2">
    <source>
        <dbReference type="ARBA" id="ARBA00004609"/>
    </source>
</evidence>
<dbReference type="Gene3D" id="4.10.110.20">
    <property type="entry name" value="Variant surface glycoprotein MITAT 1.2, VSG 221, C-terminal domain"/>
    <property type="match status" value="1"/>
</dbReference>
<dbReference type="Pfam" id="PF10659">
    <property type="entry name" value="Trypan_glycop_C"/>
    <property type="match status" value="1"/>
</dbReference>